<dbReference type="Proteomes" id="UP001271007">
    <property type="component" value="Unassembled WGS sequence"/>
</dbReference>
<dbReference type="PANTHER" id="PTHR11709:SF488">
    <property type="entry name" value="LACCASE-RELATED"/>
    <property type="match status" value="1"/>
</dbReference>
<dbReference type="PROSITE" id="PS00079">
    <property type="entry name" value="MULTICOPPER_OXIDASE1"/>
    <property type="match status" value="1"/>
</dbReference>
<accession>A0AAJ0GF34</accession>
<reference evidence="12" key="1">
    <citation type="submission" date="2023-04" db="EMBL/GenBank/DDBJ databases">
        <title>Black Yeasts Isolated from many extreme environments.</title>
        <authorList>
            <person name="Coleine C."/>
            <person name="Stajich J.E."/>
            <person name="Selbmann L."/>
        </authorList>
    </citation>
    <scope>NUCLEOTIDE SEQUENCE</scope>
    <source>
        <strain evidence="12">CCFEE 5312</strain>
    </source>
</reference>
<evidence type="ECO:0000256" key="1">
    <source>
        <dbReference type="ARBA" id="ARBA00010609"/>
    </source>
</evidence>
<keyword evidence="3 8" id="KW-0732">Signal</keyword>
<evidence type="ECO:0000256" key="4">
    <source>
        <dbReference type="ARBA" id="ARBA00023002"/>
    </source>
</evidence>
<dbReference type="GO" id="GO:0016491">
    <property type="term" value="F:oxidoreductase activity"/>
    <property type="evidence" value="ECO:0007669"/>
    <property type="project" value="UniProtKB-KW"/>
</dbReference>
<evidence type="ECO:0000313" key="12">
    <source>
        <dbReference type="EMBL" id="KAK3056306.1"/>
    </source>
</evidence>
<dbReference type="GO" id="GO:0005507">
    <property type="term" value="F:copper ion binding"/>
    <property type="evidence" value="ECO:0007669"/>
    <property type="project" value="InterPro"/>
</dbReference>
<dbReference type="Pfam" id="PF07731">
    <property type="entry name" value="Cu-oxidase_2"/>
    <property type="match status" value="1"/>
</dbReference>
<dbReference type="CDD" id="cd13850">
    <property type="entry name" value="CuRO_1_Abr2_like"/>
    <property type="match status" value="1"/>
</dbReference>
<dbReference type="InterPro" id="IPR011706">
    <property type="entry name" value="Cu-oxidase_C"/>
</dbReference>
<dbReference type="Pfam" id="PF07732">
    <property type="entry name" value="Cu-oxidase_3"/>
    <property type="match status" value="1"/>
</dbReference>
<dbReference type="EMBL" id="JAWDJX010000006">
    <property type="protein sequence ID" value="KAK3056306.1"/>
    <property type="molecule type" value="Genomic_DNA"/>
</dbReference>
<feature type="domain" description="Plastocyanin-like" evidence="9">
    <location>
        <begin position="321"/>
        <end position="413"/>
    </location>
</feature>
<evidence type="ECO:0000259" key="9">
    <source>
        <dbReference type="Pfam" id="PF00394"/>
    </source>
</evidence>
<feature type="region of interest" description="Disordered" evidence="7">
    <location>
        <begin position="644"/>
        <end position="675"/>
    </location>
</feature>
<dbReference type="Gene3D" id="2.60.40.420">
    <property type="entry name" value="Cupredoxins - blue copper proteins"/>
    <property type="match status" value="3"/>
</dbReference>
<organism evidence="12 13">
    <name type="scientific">Extremus antarcticus</name>
    <dbReference type="NCBI Taxonomy" id="702011"/>
    <lineage>
        <taxon>Eukaryota</taxon>
        <taxon>Fungi</taxon>
        <taxon>Dikarya</taxon>
        <taxon>Ascomycota</taxon>
        <taxon>Pezizomycotina</taxon>
        <taxon>Dothideomycetes</taxon>
        <taxon>Dothideomycetidae</taxon>
        <taxon>Mycosphaerellales</taxon>
        <taxon>Extremaceae</taxon>
        <taxon>Extremus</taxon>
    </lineage>
</organism>
<feature type="domain" description="Plastocyanin-like" evidence="10">
    <location>
        <begin position="512"/>
        <end position="636"/>
    </location>
</feature>
<evidence type="ECO:0000256" key="7">
    <source>
        <dbReference type="SAM" id="MobiDB-lite"/>
    </source>
</evidence>
<keyword evidence="2" id="KW-0479">Metal-binding</keyword>
<keyword evidence="4" id="KW-0560">Oxidoreductase</keyword>
<proteinExistence type="inferred from homology"/>
<dbReference type="PROSITE" id="PS00080">
    <property type="entry name" value="MULTICOPPER_OXIDASE2"/>
    <property type="match status" value="1"/>
</dbReference>
<dbReference type="InterPro" id="IPR008972">
    <property type="entry name" value="Cupredoxin"/>
</dbReference>
<dbReference type="InterPro" id="IPR002355">
    <property type="entry name" value="Cu_oxidase_Cu_BS"/>
</dbReference>
<name>A0AAJ0GF34_9PEZI</name>
<dbReference type="InterPro" id="IPR045087">
    <property type="entry name" value="Cu-oxidase_fam"/>
</dbReference>
<evidence type="ECO:0000256" key="8">
    <source>
        <dbReference type="SAM" id="SignalP"/>
    </source>
</evidence>
<evidence type="ECO:0000313" key="13">
    <source>
        <dbReference type="Proteomes" id="UP001271007"/>
    </source>
</evidence>
<dbReference type="SUPFAM" id="SSF49503">
    <property type="entry name" value="Cupredoxins"/>
    <property type="match status" value="3"/>
</dbReference>
<evidence type="ECO:0000256" key="6">
    <source>
        <dbReference type="ARBA" id="ARBA00023180"/>
    </source>
</evidence>
<feature type="signal peptide" evidence="8">
    <location>
        <begin position="1"/>
        <end position="19"/>
    </location>
</feature>
<dbReference type="InterPro" id="IPR011707">
    <property type="entry name" value="Cu-oxidase-like_N"/>
</dbReference>
<keyword evidence="6" id="KW-0325">Glycoprotein</keyword>
<feature type="chain" id="PRO_5042479662" description="Laccase" evidence="8">
    <location>
        <begin position="20"/>
        <end position="699"/>
    </location>
</feature>
<evidence type="ECO:0000256" key="5">
    <source>
        <dbReference type="ARBA" id="ARBA00023008"/>
    </source>
</evidence>
<feature type="compositionally biased region" description="Polar residues" evidence="7">
    <location>
        <begin position="644"/>
        <end position="659"/>
    </location>
</feature>
<dbReference type="Pfam" id="PF00394">
    <property type="entry name" value="Cu-oxidase"/>
    <property type="match status" value="2"/>
</dbReference>
<keyword evidence="5" id="KW-0186">Copper</keyword>
<comment type="caution">
    <text evidence="12">The sequence shown here is derived from an EMBL/GenBank/DDBJ whole genome shotgun (WGS) entry which is preliminary data.</text>
</comment>
<evidence type="ECO:0000256" key="3">
    <source>
        <dbReference type="ARBA" id="ARBA00022729"/>
    </source>
</evidence>
<keyword evidence="13" id="KW-1185">Reference proteome</keyword>
<dbReference type="AlphaFoldDB" id="A0AAJ0GF34"/>
<dbReference type="InterPro" id="IPR001117">
    <property type="entry name" value="Cu-oxidase_2nd"/>
</dbReference>
<comment type="similarity">
    <text evidence="1">Belongs to the multicopper oxidase family.</text>
</comment>
<feature type="domain" description="Plastocyanin-like" evidence="9">
    <location>
        <begin position="169"/>
        <end position="213"/>
    </location>
</feature>
<dbReference type="InterPro" id="IPR033138">
    <property type="entry name" value="Cu_oxidase_CS"/>
</dbReference>
<evidence type="ECO:0000259" key="10">
    <source>
        <dbReference type="Pfam" id="PF07731"/>
    </source>
</evidence>
<gene>
    <name evidence="12" type="ORF">LTR09_002813</name>
</gene>
<dbReference type="PANTHER" id="PTHR11709">
    <property type="entry name" value="MULTI-COPPER OXIDASE"/>
    <property type="match status" value="1"/>
</dbReference>
<evidence type="ECO:0000256" key="2">
    <source>
        <dbReference type="ARBA" id="ARBA00022723"/>
    </source>
</evidence>
<evidence type="ECO:0000259" key="11">
    <source>
        <dbReference type="Pfam" id="PF07732"/>
    </source>
</evidence>
<sequence>MWTRTAALLLAGGVFSASAATRAYNLTLHSGPRSPDGFARHVYLINGQQPGPLIEADQGDTLEVTVFNDLDVENTIHWHGLLQRGTPDMDGVPGVTQFAIPPGGNFTYRIPLGDQYGFYWYHSHFKSYYNDAIRGPLLIHPSPSLRRPFQSLAQTEAEKSALLQAETEATPLLLADWYHSPSNTVYQQYLRTGAFPSCVDSLLANGHGRVQCLPNDLLMAGSGLGFDSTSTEMASKTSSMPHAMNSGSTMASCMNDCATTTNAMPMNTAASMSMAMVRRAMSAVEIPGDKSDGGMEMSSLNALGCTPPMMFNPGYSIDSLPQVTCSNTTAPLLTIPVMRSHGWLALHLVNAAATSKMQVSLDAHTMFVFAADGVYVEMQEVKIAQVLPIAIGQRYSVMIRLNQPPGQYYLRFASYPVGDMQQVIQDQAIVDISDEMHTDTDTAFDKPQTTWMLLNGSAKAQVSVLNEEKLAPLIPNMPPAAPADLTKVFTINQTDPVVWVVDKAPYSEAKTPVLYGNGSDGWTANTTLHMPFNSTIDIIMQIADDSMDTMGHPMHLHGHKFWILGTGSGPLPFSSVMDAPTSVINMHDPPYRDTVELPANGWAAIRYVTDNPGAWFFHCHMQWHLLSGMALVLVEGDSLLPNISATSADPSTPGASGDTTMPGGSRPHATATNGADQPFTRSGLLVVLAGMLFVCSRYW</sequence>
<evidence type="ECO:0008006" key="14">
    <source>
        <dbReference type="Google" id="ProtNLM"/>
    </source>
</evidence>
<feature type="domain" description="Plastocyanin-like" evidence="11">
    <location>
        <begin position="32"/>
        <end position="142"/>
    </location>
</feature>
<protein>
    <recommendedName>
        <fullName evidence="14">Laccase</fullName>
    </recommendedName>
</protein>